<dbReference type="PANTHER" id="PTHR36766:SF53">
    <property type="entry name" value="DISEASE RESISTANCE PROTEIN RPP13-LIKE"/>
    <property type="match status" value="1"/>
</dbReference>
<feature type="domain" description="NB-ARC" evidence="7">
    <location>
        <begin position="89"/>
        <end position="249"/>
    </location>
</feature>
<evidence type="ECO:0000256" key="3">
    <source>
        <dbReference type="ARBA" id="ARBA00022741"/>
    </source>
</evidence>
<dbReference type="PRINTS" id="PR00364">
    <property type="entry name" value="DISEASERSIST"/>
</dbReference>
<comment type="similarity">
    <text evidence="2">Belongs to the disease resistance NB-LRR family.</text>
</comment>
<reference evidence="8 9" key="1">
    <citation type="submission" date="2018-04" db="EMBL/GenBank/DDBJ databases">
        <authorList>
            <person name="Vogel A."/>
        </authorList>
    </citation>
    <scope>NUCLEOTIDE SEQUENCE [LARGE SCALE GENOMIC DNA]</scope>
</reference>
<evidence type="ECO:0000256" key="6">
    <source>
        <dbReference type="SAM" id="Phobius"/>
    </source>
</evidence>
<dbReference type="Pfam" id="PF00931">
    <property type="entry name" value="NB-ARC"/>
    <property type="match status" value="1"/>
</dbReference>
<dbReference type="GO" id="GO:0006952">
    <property type="term" value="P:defense response"/>
    <property type="evidence" value="ECO:0007669"/>
    <property type="project" value="UniProtKB-KW"/>
</dbReference>
<proteinExistence type="inferred from homology"/>
<evidence type="ECO:0000259" key="7">
    <source>
        <dbReference type="Pfam" id="PF00931"/>
    </source>
</evidence>
<evidence type="ECO:0000313" key="9">
    <source>
        <dbReference type="Proteomes" id="UP000595140"/>
    </source>
</evidence>
<evidence type="ECO:0000256" key="1">
    <source>
        <dbReference type="ARBA" id="ARBA00004474"/>
    </source>
</evidence>
<name>A0A484K6D7_9ASTE</name>
<dbReference type="PANTHER" id="PTHR36766">
    <property type="entry name" value="PLANT BROAD-SPECTRUM MILDEW RESISTANCE PROTEIN RPW8"/>
    <property type="match status" value="1"/>
</dbReference>
<dbReference type="Proteomes" id="UP000595140">
    <property type="component" value="Unassembled WGS sequence"/>
</dbReference>
<sequence>MHLLNSIFPSHLQGQFVHLIVFSELGETFLPQNYRIEVLRIFARAIRSTLALLPWSAPALDPPAPNSGCLVWTQKDWWQRVESAPGTCREKELDVFSIICMPGLGKTTLAWKIFENEDISYQFPIRIWVYVSQSFNNQEVFLTILRKFTSSSSDIMMSGLCDEELAQSLRVFLSKEKFLLVMDDVWSLEDWNVIKNMLPSSNRLSKVMITSREKIVGGRAKVCTDPHMLCFFTVDERCRLLQLEVFGNNNGEEEEDRCCPLDLRDIGLQIAGQCYGVLLTVVVVGGILVDLFVKTHAPRLLKKEWENVSENVSKFIQNDLRECCLHMAVFPEEHVVPSWMLTRLWIVEGFVRPREKFGRSCRAEPE</sequence>
<feature type="transmembrane region" description="Helical" evidence="6">
    <location>
        <begin position="275"/>
        <end position="293"/>
    </location>
</feature>
<keyword evidence="6" id="KW-0472">Membrane</keyword>
<dbReference type="GO" id="GO:0005524">
    <property type="term" value="F:ATP binding"/>
    <property type="evidence" value="ECO:0007669"/>
    <property type="project" value="UniProtKB-KW"/>
</dbReference>
<dbReference type="EMBL" id="OOIL02000014">
    <property type="protein sequence ID" value="VFQ59374.1"/>
    <property type="molecule type" value="Genomic_DNA"/>
</dbReference>
<protein>
    <recommendedName>
        <fullName evidence="7">NB-ARC domain-containing protein</fullName>
    </recommendedName>
</protein>
<evidence type="ECO:0000256" key="5">
    <source>
        <dbReference type="ARBA" id="ARBA00022840"/>
    </source>
</evidence>
<organism evidence="8 9">
    <name type="scientific">Cuscuta campestris</name>
    <dbReference type="NCBI Taxonomy" id="132261"/>
    <lineage>
        <taxon>Eukaryota</taxon>
        <taxon>Viridiplantae</taxon>
        <taxon>Streptophyta</taxon>
        <taxon>Embryophyta</taxon>
        <taxon>Tracheophyta</taxon>
        <taxon>Spermatophyta</taxon>
        <taxon>Magnoliopsida</taxon>
        <taxon>eudicotyledons</taxon>
        <taxon>Gunneridae</taxon>
        <taxon>Pentapetalae</taxon>
        <taxon>asterids</taxon>
        <taxon>lamiids</taxon>
        <taxon>Solanales</taxon>
        <taxon>Convolvulaceae</taxon>
        <taxon>Cuscuteae</taxon>
        <taxon>Cuscuta</taxon>
        <taxon>Cuscuta subgen. Grammica</taxon>
        <taxon>Cuscuta sect. Cleistogrammica</taxon>
    </lineage>
</organism>
<dbReference type="GO" id="GO:0009536">
    <property type="term" value="C:plastid"/>
    <property type="evidence" value="ECO:0007669"/>
    <property type="project" value="UniProtKB-SubCell"/>
</dbReference>
<comment type="subcellular location">
    <subcellularLocation>
        <location evidence="1">Plastid</location>
    </subcellularLocation>
</comment>
<dbReference type="GO" id="GO:0043531">
    <property type="term" value="F:ADP binding"/>
    <property type="evidence" value="ECO:0007669"/>
    <property type="project" value="InterPro"/>
</dbReference>
<keyword evidence="9" id="KW-1185">Reference proteome</keyword>
<dbReference type="AlphaFoldDB" id="A0A484K6D7"/>
<dbReference type="InterPro" id="IPR002182">
    <property type="entry name" value="NB-ARC"/>
</dbReference>
<dbReference type="InterPro" id="IPR027417">
    <property type="entry name" value="P-loop_NTPase"/>
</dbReference>
<keyword evidence="3" id="KW-0547">Nucleotide-binding</keyword>
<keyword evidence="6" id="KW-0812">Transmembrane</keyword>
<dbReference type="FunFam" id="3.40.50.300:FF:001091">
    <property type="entry name" value="Probable disease resistance protein At1g61300"/>
    <property type="match status" value="1"/>
</dbReference>
<evidence type="ECO:0000256" key="4">
    <source>
        <dbReference type="ARBA" id="ARBA00022821"/>
    </source>
</evidence>
<keyword evidence="5" id="KW-0067">ATP-binding</keyword>
<dbReference type="SUPFAM" id="SSF52540">
    <property type="entry name" value="P-loop containing nucleoside triphosphate hydrolases"/>
    <property type="match status" value="1"/>
</dbReference>
<dbReference type="Gene3D" id="3.40.50.300">
    <property type="entry name" value="P-loop containing nucleotide triphosphate hydrolases"/>
    <property type="match status" value="1"/>
</dbReference>
<dbReference type="OrthoDB" id="899961at2759"/>
<evidence type="ECO:0000256" key="2">
    <source>
        <dbReference type="ARBA" id="ARBA00008894"/>
    </source>
</evidence>
<keyword evidence="6" id="KW-1133">Transmembrane helix</keyword>
<evidence type="ECO:0000313" key="8">
    <source>
        <dbReference type="EMBL" id="VFQ59374.1"/>
    </source>
</evidence>
<keyword evidence="4" id="KW-0611">Plant defense</keyword>
<accession>A0A484K6D7</accession>
<gene>
    <name evidence="8" type="ORF">CCAM_LOCUS1150</name>
</gene>